<dbReference type="EMBL" id="BMAT01008815">
    <property type="protein sequence ID" value="GFR93150.1"/>
    <property type="molecule type" value="Genomic_DNA"/>
</dbReference>
<protein>
    <recommendedName>
        <fullName evidence="4">EGF-like domain-containing protein</fullName>
    </recommendedName>
</protein>
<name>A0AAV4H8Q8_9GAST</name>
<keyword evidence="3" id="KW-1185">Reference proteome</keyword>
<feature type="transmembrane region" description="Helical" evidence="1">
    <location>
        <begin position="46"/>
        <end position="66"/>
    </location>
</feature>
<reference evidence="2 3" key="1">
    <citation type="journal article" date="2021" name="Elife">
        <title>Chloroplast acquisition without the gene transfer in kleptoplastic sea slugs, Plakobranchus ocellatus.</title>
        <authorList>
            <person name="Maeda T."/>
            <person name="Takahashi S."/>
            <person name="Yoshida T."/>
            <person name="Shimamura S."/>
            <person name="Takaki Y."/>
            <person name="Nagai Y."/>
            <person name="Toyoda A."/>
            <person name="Suzuki Y."/>
            <person name="Arimoto A."/>
            <person name="Ishii H."/>
            <person name="Satoh N."/>
            <person name="Nishiyama T."/>
            <person name="Hasebe M."/>
            <person name="Maruyama T."/>
            <person name="Minagawa J."/>
            <person name="Obokata J."/>
            <person name="Shigenobu S."/>
        </authorList>
    </citation>
    <scope>NUCLEOTIDE SEQUENCE [LARGE SCALE GENOMIC DNA]</scope>
</reference>
<gene>
    <name evidence="2" type="ORF">ElyMa_004371900</name>
</gene>
<proteinExistence type="predicted"/>
<evidence type="ECO:0008006" key="4">
    <source>
        <dbReference type="Google" id="ProtNLM"/>
    </source>
</evidence>
<feature type="non-terminal residue" evidence="2">
    <location>
        <position position="67"/>
    </location>
</feature>
<keyword evidence="1" id="KW-1133">Transmembrane helix</keyword>
<accession>A0AAV4H8Q8</accession>
<evidence type="ECO:0000256" key="1">
    <source>
        <dbReference type="SAM" id="Phobius"/>
    </source>
</evidence>
<sequence>MVDGSCHHGCDPGYQGALCTHAIRKGVKVERAQKNSNSETSKLNVTLIPVGIVVVVVVAGLAGFLVY</sequence>
<dbReference type="AlphaFoldDB" id="A0AAV4H8Q8"/>
<keyword evidence="1" id="KW-0472">Membrane</keyword>
<keyword evidence="1" id="KW-0812">Transmembrane</keyword>
<evidence type="ECO:0000313" key="2">
    <source>
        <dbReference type="EMBL" id="GFR93150.1"/>
    </source>
</evidence>
<dbReference type="Proteomes" id="UP000762676">
    <property type="component" value="Unassembled WGS sequence"/>
</dbReference>
<comment type="caution">
    <text evidence="2">The sequence shown here is derived from an EMBL/GenBank/DDBJ whole genome shotgun (WGS) entry which is preliminary data.</text>
</comment>
<organism evidence="2 3">
    <name type="scientific">Elysia marginata</name>
    <dbReference type="NCBI Taxonomy" id="1093978"/>
    <lineage>
        <taxon>Eukaryota</taxon>
        <taxon>Metazoa</taxon>
        <taxon>Spiralia</taxon>
        <taxon>Lophotrochozoa</taxon>
        <taxon>Mollusca</taxon>
        <taxon>Gastropoda</taxon>
        <taxon>Heterobranchia</taxon>
        <taxon>Euthyneura</taxon>
        <taxon>Panpulmonata</taxon>
        <taxon>Sacoglossa</taxon>
        <taxon>Placobranchoidea</taxon>
        <taxon>Plakobranchidae</taxon>
        <taxon>Elysia</taxon>
    </lineage>
</organism>
<evidence type="ECO:0000313" key="3">
    <source>
        <dbReference type="Proteomes" id="UP000762676"/>
    </source>
</evidence>